<dbReference type="OrthoDB" id="1869053at2759"/>
<evidence type="ECO:0000313" key="2">
    <source>
        <dbReference type="EMBL" id="EOA31655.1"/>
    </source>
</evidence>
<gene>
    <name evidence="2" type="ORF">CARUB_v10014858mg</name>
</gene>
<reference evidence="3" key="1">
    <citation type="journal article" date="2013" name="Nat. Genet.">
        <title>The Capsella rubella genome and the genomic consequences of rapid mating system evolution.</title>
        <authorList>
            <person name="Slotte T."/>
            <person name="Hazzouri K.M."/>
            <person name="Agren J.A."/>
            <person name="Koenig D."/>
            <person name="Maumus F."/>
            <person name="Guo Y.L."/>
            <person name="Steige K."/>
            <person name="Platts A.E."/>
            <person name="Escobar J.S."/>
            <person name="Newman L.K."/>
            <person name="Wang W."/>
            <person name="Mandakova T."/>
            <person name="Vello E."/>
            <person name="Smith L.M."/>
            <person name="Henz S.R."/>
            <person name="Steffen J."/>
            <person name="Takuno S."/>
            <person name="Brandvain Y."/>
            <person name="Coop G."/>
            <person name="Andolfatto P."/>
            <person name="Hu T.T."/>
            <person name="Blanchette M."/>
            <person name="Clark R.M."/>
            <person name="Quesneville H."/>
            <person name="Nordborg M."/>
            <person name="Gaut B.S."/>
            <person name="Lysak M.A."/>
            <person name="Jenkins J."/>
            <person name="Grimwood J."/>
            <person name="Chapman J."/>
            <person name="Prochnik S."/>
            <person name="Shu S."/>
            <person name="Rokhsar D."/>
            <person name="Schmutz J."/>
            <person name="Weigel D."/>
            <person name="Wright S.I."/>
        </authorList>
    </citation>
    <scope>NUCLEOTIDE SEQUENCE [LARGE SCALE GENOMIC DNA]</scope>
    <source>
        <strain evidence="3">cv. Monte Gargano</strain>
    </source>
</reference>
<evidence type="ECO:0000256" key="1">
    <source>
        <dbReference type="SAM" id="MobiDB-lite"/>
    </source>
</evidence>
<dbReference type="KEGG" id="crb:17890560"/>
<organism evidence="2 3">
    <name type="scientific">Capsella rubella</name>
    <dbReference type="NCBI Taxonomy" id="81985"/>
    <lineage>
        <taxon>Eukaryota</taxon>
        <taxon>Viridiplantae</taxon>
        <taxon>Streptophyta</taxon>
        <taxon>Embryophyta</taxon>
        <taxon>Tracheophyta</taxon>
        <taxon>Spermatophyta</taxon>
        <taxon>Magnoliopsida</taxon>
        <taxon>eudicotyledons</taxon>
        <taxon>Gunneridae</taxon>
        <taxon>Pentapetalae</taxon>
        <taxon>rosids</taxon>
        <taxon>malvids</taxon>
        <taxon>Brassicales</taxon>
        <taxon>Brassicaceae</taxon>
        <taxon>Camelineae</taxon>
        <taxon>Capsella</taxon>
    </lineage>
</organism>
<proteinExistence type="predicted"/>
<feature type="region of interest" description="Disordered" evidence="1">
    <location>
        <begin position="1"/>
        <end position="55"/>
    </location>
</feature>
<sequence>MADSSSKTKYTPPNQRTPTGNRRNSGDRTSSQGNKDGEGNQPPATGLQMGNKPQRIIPLKDCSRSEAHQLLSKRWEAAMHEYNDQTVDLSERPVMYYGGSVWGKLPHQILAAANKTLPPQTISPEDYMTEVRRGLLMPKSSSANN</sequence>
<accession>R0I194</accession>
<keyword evidence="3" id="KW-1185">Reference proteome</keyword>
<dbReference type="eggNOG" id="ENOG502S2D8">
    <property type="taxonomic scope" value="Eukaryota"/>
</dbReference>
<dbReference type="STRING" id="81985.R0I194"/>
<dbReference type="PANTHER" id="PTHR36032:SF1">
    <property type="entry name" value="PHOSPHOPANTOTHENATE--CYSTEINE LIGASE 2"/>
    <property type="match status" value="1"/>
</dbReference>
<evidence type="ECO:0000313" key="3">
    <source>
        <dbReference type="Proteomes" id="UP000029121"/>
    </source>
</evidence>
<dbReference type="PANTHER" id="PTHR36032">
    <property type="entry name" value="PHOSPHOPANTOTHENATE--CYSTEINE LIGASE 2"/>
    <property type="match status" value="1"/>
</dbReference>
<dbReference type="AlphaFoldDB" id="R0I194"/>
<protein>
    <submittedName>
        <fullName evidence="2">Uncharacterized protein</fullName>
    </submittedName>
</protein>
<dbReference type="Proteomes" id="UP000029121">
    <property type="component" value="Unassembled WGS sequence"/>
</dbReference>
<dbReference type="EMBL" id="KB870807">
    <property type="protein sequence ID" value="EOA31655.1"/>
    <property type="molecule type" value="Genomic_DNA"/>
</dbReference>
<feature type="compositionally biased region" description="Polar residues" evidence="1">
    <location>
        <begin position="1"/>
        <end position="34"/>
    </location>
</feature>
<name>R0I194_9BRAS</name>